<gene>
    <name evidence="1" type="ORF">CHU93_09790</name>
</gene>
<dbReference type="InterPro" id="IPR015943">
    <property type="entry name" value="WD40/YVTN_repeat-like_dom_sf"/>
</dbReference>
<comment type="caution">
    <text evidence="1">The sequence shown here is derived from an EMBL/GenBank/DDBJ whole genome shotgun (WGS) entry which is preliminary data.</text>
</comment>
<keyword evidence="2" id="KW-1185">Reference proteome</keyword>
<dbReference type="SUPFAM" id="SSF50969">
    <property type="entry name" value="YVTN repeat-like/Quinoprotein amine dehydrogenase"/>
    <property type="match status" value="1"/>
</dbReference>
<dbReference type="Gene3D" id="3.40.50.1460">
    <property type="match status" value="1"/>
</dbReference>
<dbReference type="InterPro" id="IPR018247">
    <property type="entry name" value="EF_Hand_1_Ca_BS"/>
</dbReference>
<name>A0A255YEY5_9SPHN</name>
<dbReference type="Proteomes" id="UP000216991">
    <property type="component" value="Unassembled WGS sequence"/>
</dbReference>
<evidence type="ECO:0008006" key="3">
    <source>
        <dbReference type="Google" id="ProtNLM"/>
    </source>
</evidence>
<evidence type="ECO:0000313" key="2">
    <source>
        <dbReference type="Proteomes" id="UP000216991"/>
    </source>
</evidence>
<protein>
    <recommendedName>
        <fullName evidence="3">Peptidase C14 caspase domain-containing protein</fullName>
    </recommendedName>
</protein>
<dbReference type="Gene3D" id="2.130.10.10">
    <property type="entry name" value="YVTN repeat-like/Quinoprotein amine dehydrogenase"/>
    <property type="match status" value="1"/>
</dbReference>
<dbReference type="RefSeq" id="WP_094473893.1">
    <property type="nucleotide sequence ID" value="NZ_NOXT01000112.1"/>
</dbReference>
<organism evidence="1 2">
    <name type="scientific">Sandarakinorhabdus cyanobacteriorum</name>
    <dbReference type="NCBI Taxonomy" id="1981098"/>
    <lineage>
        <taxon>Bacteria</taxon>
        <taxon>Pseudomonadati</taxon>
        <taxon>Pseudomonadota</taxon>
        <taxon>Alphaproteobacteria</taxon>
        <taxon>Sphingomonadales</taxon>
        <taxon>Sphingosinicellaceae</taxon>
        <taxon>Sandarakinorhabdus</taxon>
    </lineage>
</organism>
<proteinExistence type="predicted"/>
<dbReference type="OrthoDB" id="235631at2"/>
<evidence type="ECO:0000313" key="1">
    <source>
        <dbReference type="EMBL" id="OYQ27761.1"/>
    </source>
</evidence>
<reference evidence="1 2" key="1">
    <citation type="submission" date="2017-07" db="EMBL/GenBank/DDBJ databases">
        <title>Sandarakinorhabdus cyanobacteriorum sp. nov., a novel bacterium isolated from cyanobacterial aggregates in a eutrophic lake.</title>
        <authorList>
            <person name="Cai H."/>
        </authorList>
    </citation>
    <scope>NUCLEOTIDE SEQUENCE [LARGE SCALE GENOMIC DNA]</scope>
    <source>
        <strain evidence="1 2">TH057</strain>
    </source>
</reference>
<sequence>MRDIGISIADAELSPDERHLAVLGLTDERAANGKDWFQSVYLLDLTTGQMRLLVAAAGPYQRIAWLDNDHYVLMAQDAADDPQRANTRTGRPAAAAIVRAVSGATQAVVGARCFMAVLPGGRLIGASLANCRRDAGDDRQLQIWADGRWRNFAGQIMPANADVRQIAVSPVGDRLAYGLRMGGTMRIVVADLATGATIRSLDLDSGTDLTRISFSPDGRRLWVAMAGMLEEWTIDALPDADGRPVARAFPVRIILAQRMASNGRRLMISGPAEERIHTIDLANGHPLAATEFAGAAAVGMMRTRPILWAASTSGGIRFWDQLLGRVLATVALLPDGRFVAVAPDGRYDTNMGPDSEKFRWLFSDQPDRSLPPQTLMRDFYEPRMIAKLMDCTSAGRCASILQKVPPVAGLNRELPLVAVTAVRATDNGAVAVDVEAREIRDARTGLASGVHGIKLLMNNREVAADPVNDFNMFPDLAAWRNASFTREDDASGVRRWCFLVPIPSDGKPIEFAACSFNADRVKSDTARLSWQPPPQRPRPRRAFVLTIGVNHYQERRLQLGFAVPDAELIGQRLAAIPGHDVQRTLLTTSRGRQVTSQDILDPIALLGPLLPVTREKLQSRLRAGGHDPSRLREATPDDVVIISFSGHGVADSGGNFALLASDTRWDLSRTLPDPRRAVEMASLTSVFRAIHAGEIAFIIDACHSGAAVDTPDFKPGPMGDPGLGQLAFDKGLRILAATEADNVALEDAALAQGFLTAALGEGLTPSGGPADLDGNKAITLDEWLRYAVQRLPSLEAEMRSGTGPLSARGVLLVMPDHGPPPRAQQPSLFDFTNAASPVLLRTSP</sequence>
<accession>A0A255YEY5</accession>
<dbReference type="PROSITE" id="PS00018">
    <property type="entry name" value="EF_HAND_1"/>
    <property type="match status" value="1"/>
</dbReference>
<dbReference type="AlphaFoldDB" id="A0A255YEY5"/>
<dbReference type="InterPro" id="IPR011044">
    <property type="entry name" value="Quino_amine_DH_bsu"/>
</dbReference>
<dbReference type="EMBL" id="NOXT01000112">
    <property type="protein sequence ID" value="OYQ27761.1"/>
    <property type="molecule type" value="Genomic_DNA"/>
</dbReference>